<organism evidence="2 3">
    <name type="scientific">Prunus dulcis</name>
    <name type="common">Almond</name>
    <name type="synonym">Amygdalus dulcis</name>
    <dbReference type="NCBI Taxonomy" id="3755"/>
    <lineage>
        <taxon>Eukaryota</taxon>
        <taxon>Viridiplantae</taxon>
        <taxon>Streptophyta</taxon>
        <taxon>Embryophyta</taxon>
        <taxon>Tracheophyta</taxon>
        <taxon>Spermatophyta</taxon>
        <taxon>Magnoliopsida</taxon>
        <taxon>eudicotyledons</taxon>
        <taxon>Gunneridae</taxon>
        <taxon>Pentapetalae</taxon>
        <taxon>rosids</taxon>
        <taxon>fabids</taxon>
        <taxon>Rosales</taxon>
        <taxon>Rosaceae</taxon>
        <taxon>Amygdaloideae</taxon>
        <taxon>Amygdaleae</taxon>
        <taxon>Prunus</taxon>
    </lineage>
</organism>
<dbReference type="InterPro" id="IPR005135">
    <property type="entry name" value="Endo/exonuclease/phosphatase"/>
</dbReference>
<dbReference type="Pfam" id="PF03372">
    <property type="entry name" value="Exo_endo_phos"/>
    <property type="match status" value="1"/>
</dbReference>
<evidence type="ECO:0000259" key="1">
    <source>
        <dbReference type="Pfam" id="PF03372"/>
    </source>
</evidence>
<evidence type="ECO:0000313" key="3">
    <source>
        <dbReference type="Proteomes" id="UP000327085"/>
    </source>
</evidence>
<dbReference type="InParanoid" id="A0A5E4EWF1"/>
<dbReference type="SUPFAM" id="SSF56219">
    <property type="entry name" value="DNase I-like"/>
    <property type="match status" value="1"/>
</dbReference>
<dbReference type="AlphaFoldDB" id="A0A5E4EWF1"/>
<dbReference type="InterPro" id="IPR036691">
    <property type="entry name" value="Endo/exonu/phosph_ase_sf"/>
</dbReference>
<dbReference type="Gramene" id="VVA20097">
    <property type="protein sequence ID" value="VVA20097"/>
    <property type="gene ID" value="Prudul26B014781"/>
</dbReference>
<feature type="domain" description="Endonuclease/exonuclease/phosphatase" evidence="1">
    <location>
        <begin position="35"/>
        <end position="133"/>
    </location>
</feature>
<gene>
    <name evidence="2" type="ORF">ALMOND_2B014781</name>
</gene>
<accession>A0A5E4EWF1</accession>
<dbReference type="EMBL" id="CABIKO010000041">
    <property type="protein sequence ID" value="VVA20097.1"/>
    <property type="molecule type" value="Genomic_DNA"/>
</dbReference>
<dbReference type="PANTHER" id="PTHR33710:SF71">
    <property type="entry name" value="ENDONUCLEASE_EXONUCLEASE_PHOSPHATASE DOMAIN-CONTAINING PROTEIN"/>
    <property type="match status" value="1"/>
</dbReference>
<name>A0A5E4EWF1_PRUDU</name>
<sequence>MNFMHVVEPRRLSGGLCMFWKDAHQVVLVKYAGFLIEVGVHDALMNHTWRFLAVYASTDAGVRRNQLGVLQERLNTCREGCLVMGDFNDILDASEKDGGRPRSVPSMEDFRRFVTYCNLLDLGFEGYPFTWRNRRDDGGI</sequence>
<proteinExistence type="predicted"/>
<dbReference type="Proteomes" id="UP000327085">
    <property type="component" value="Chromosome 3"/>
</dbReference>
<evidence type="ECO:0000313" key="2">
    <source>
        <dbReference type="EMBL" id="VVA20097.1"/>
    </source>
</evidence>
<reference evidence="3" key="1">
    <citation type="journal article" date="2020" name="Plant J.">
        <title>Transposons played a major role in the diversification between the closely related almond and peach genomes: results from the almond genome sequence.</title>
        <authorList>
            <person name="Alioto T."/>
            <person name="Alexiou K.G."/>
            <person name="Bardil A."/>
            <person name="Barteri F."/>
            <person name="Castanera R."/>
            <person name="Cruz F."/>
            <person name="Dhingra A."/>
            <person name="Duval H."/>
            <person name="Fernandez I Marti A."/>
            <person name="Frias L."/>
            <person name="Galan B."/>
            <person name="Garcia J.L."/>
            <person name="Howad W."/>
            <person name="Gomez-Garrido J."/>
            <person name="Gut M."/>
            <person name="Julca I."/>
            <person name="Morata J."/>
            <person name="Puigdomenech P."/>
            <person name="Ribeca P."/>
            <person name="Rubio Cabetas M.J."/>
            <person name="Vlasova A."/>
            <person name="Wirthensohn M."/>
            <person name="Garcia-Mas J."/>
            <person name="Gabaldon T."/>
            <person name="Casacuberta J.M."/>
            <person name="Arus P."/>
        </authorList>
    </citation>
    <scope>NUCLEOTIDE SEQUENCE [LARGE SCALE GENOMIC DNA]</scope>
    <source>
        <strain evidence="3">cv. Texas</strain>
    </source>
</reference>
<dbReference type="GO" id="GO:0003824">
    <property type="term" value="F:catalytic activity"/>
    <property type="evidence" value="ECO:0007669"/>
    <property type="project" value="InterPro"/>
</dbReference>
<dbReference type="OMA" id="WRFLAVY"/>
<dbReference type="PANTHER" id="PTHR33710">
    <property type="entry name" value="BNAC02G09200D PROTEIN"/>
    <property type="match status" value="1"/>
</dbReference>
<protein>
    <submittedName>
        <fullName evidence="2">PREDICTED: reverse mRNAase</fullName>
    </submittedName>
</protein>
<dbReference type="Gene3D" id="3.60.10.10">
    <property type="entry name" value="Endonuclease/exonuclease/phosphatase"/>
    <property type="match status" value="1"/>
</dbReference>